<feature type="compositionally biased region" description="Polar residues" evidence="1">
    <location>
        <begin position="869"/>
        <end position="897"/>
    </location>
</feature>
<dbReference type="Proteomes" id="UP001208570">
    <property type="component" value="Unassembled WGS sequence"/>
</dbReference>
<feature type="region of interest" description="Disordered" evidence="1">
    <location>
        <begin position="728"/>
        <end position="778"/>
    </location>
</feature>
<dbReference type="EMBL" id="JAODUP010000145">
    <property type="protein sequence ID" value="KAK2159841.1"/>
    <property type="molecule type" value="Genomic_DNA"/>
</dbReference>
<feature type="compositionally biased region" description="Basic and acidic residues" evidence="1">
    <location>
        <begin position="1318"/>
        <end position="1328"/>
    </location>
</feature>
<reference evidence="3" key="1">
    <citation type="journal article" date="2023" name="Mol. Biol. Evol.">
        <title>Third-Generation Sequencing Reveals the Adaptive Role of the Epigenome in Three Deep-Sea Polychaetes.</title>
        <authorList>
            <person name="Perez M."/>
            <person name="Aroh O."/>
            <person name="Sun Y."/>
            <person name="Lan Y."/>
            <person name="Juniper S.K."/>
            <person name="Young C.R."/>
            <person name="Angers B."/>
            <person name="Qian P.Y."/>
        </authorList>
    </citation>
    <scope>NUCLEOTIDE SEQUENCE</scope>
    <source>
        <strain evidence="3">P08H-3</strain>
    </source>
</reference>
<dbReference type="GO" id="GO:0007224">
    <property type="term" value="P:smoothened signaling pathway"/>
    <property type="evidence" value="ECO:0007669"/>
    <property type="project" value="TreeGrafter"/>
</dbReference>
<feature type="region of interest" description="Disordered" evidence="1">
    <location>
        <begin position="1029"/>
        <end position="1066"/>
    </location>
</feature>
<feature type="domain" description="STIL N-terminal" evidence="2">
    <location>
        <begin position="233"/>
        <end position="320"/>
    </location>
</feature>
<sequence>MTTVYTQIGSNVFVPDGCGVIISVDRLETCQGRCDDVLMLSKLSPGDVSIPCVVKRNCAKPTTSLEHYENSISLLCERCAAKSKVDVSHFVALRANCSYHNNNQRFIFHIDFDMVANVLSFKTSPINPVAVVPTALSKHLTGPLSMSQIQGEPKCGYLTMDNTRKLLLVLETDPKINSLPLVGIWISGLANIQDPFVWASCLRYLFSETLQESCYRFIYYVYASANFLSLIKKHIYFRICVPPEPFLVVLYSTVRSKPEFYECLPTDSETALDFSLSTCHEVVQLSKDYIGQTDMPIEMELIKVEHGEKMDLFNVALQKTEQRRREQCRAQVIKPSVPEVSLLLDETGDVKSGSVGPSSQYDNHTTVAGLAGMSANSALDPHRTNVSEQGRMMPVNYQYFYNDFGPPDGVQQVPYGRQSSPAQPYCNQAPHPGCPNPLRDYPACDIRQPIGPYSQTDQGQHRVSNFDTYPKVSIAGHSGANFVYPGSIPRPHISANFSPYPGQHSAANVMHYPDGNPGQWPSSMPSYPGVSQGQPPRLNFPFVTQNQGNHPGAVFTHRGISSGHNPGNESTPYPGIRTSVSNKVINSGYQPGTHQLGFYSDAKSEASDKGNRRHFVAQGRQTTGSGCAPVRTSCTPPVESISNSDHPGHRSSSTDIYHQVPRQKNYIQVSSPNGVNPIGGQSSIDRLVPNYNPKSQEVSSNSSTGSTQGNASHVKQQRPLVVEQPVPVVSPGVPHVHSGSCGNNIDTSSSGCNSGSTDSGLHSNDSADSHSDNLLMSSFGPVPQEVYERLRQQDEQLKQLQEQLAKLLAKQNSSVHDASVNTQSDGVSPGQDDEPSKEKCSVAVNTTMMWPDADNSPAGHSSLVIQRHQPQADPNDNNLAPSLPNSTNPSPQRAHQGSSHKQRQFPSPIQQCNGATLSNDSLSLGEFQLTRLHDATEESIISDMVVDLPDYTSWSPEKLGGNTSGYPDTDSNRSPVFGESVSMYEQPCINGEMNNEECDLNNGNLLANNQKKFYENLIGNVHKLLAKHADGEDTPTSSGSVCETSGHDRSVSHTSARDTRITGQLSHSEDTNVDVAEITRQRLRELGVDLDNCYSNDTSNNFRSDQSFYINSVLLPKVNYMSMMFESSDSDLSHDANALAMKYLSDEQLSALALHQGSPRHLNKRHPCLDRITNDAKSDISLCGISSNHMSFATRKYLERYGLINDGGPKDETHDAEPVLRDHPALANVQQYLNKLNDRSLNGSVSSHSDDKNQTVSDRQQHTYEQGKYHSDGESFSSEYTSSTHSHPSGPPVDKLNQTPQTGTKNKRTAHVNRSAKPKYEHQQFDMHDDSPVVAARVLDIERLKKLPKLL</sequence>
<accession>A0AAD9JV86</accession>
<feature type="compositionally biased region" description="Polar residues" evidence="1">
    <location>
        <begin position="668"/>
        <end position="684"/>
    </location>
</feature>
<dbReference type="GO" id="GO:0031023">
    <property type="term" value="P:microtubule organizing center organization"/>
    <property type="evidence" value="ECO:0007669"/>
    <property type="project" value="TreeGrafter"/>
</dbReference>
<name>A0AAD9JV86_9ANNE</name>
<feature type="compositionally biased region" description="Low complexity" evidence="1">
    <location>
        <begin position="695"/>
        <end position="712"/>
    </location>
</feature>
<feature type="compositionally biased region" description="Polar residues" evidence="1">
    <location>
        <begin position="904"/>
        <end position="917"/>
    </location>
</feature>
<keyword evidence="4" id="KW-1185">Reference proteome</keyword>
<organism evidence="3 4">
    <name type="scientific">Paralvinella palmiformis</name>
    <dbReference type="NCBI Taxonomy" id="53620"/>
    <lineage>
        <taxon>Eukaryota</taxon>
        <taxon>Metazoa</taxon>
        <taxon>Spiralia</taxon>
        <taxon>Lophotrochozoa</taxon>
        <taxon>Annelida</taxon>
        <taxon>Polychaeta</taxon>
        <taxon>Sedentaria</taxon>
        <taxon>Canalipalpata</taxon>
        <taxon>Terebellida</taxon>
        <taxon>Terebelliformia</taxon>
        <taxon>Alvinellidae</taxon>
        <taxon>Paralvinella</taxon>
    </lineage>
</organism>
<feature type="region of interest" description="Disordered" evidence="1">
    <location>
        <begin position="815"/>
        <end position="839"/>
    </location>
</feature>
<feature type="compositionally biased region" description="Polar residues" evidence="1">
    <location>
        <begin position="632"/>
        <end position="656"/>
    </location>
</feature>
<dbReference type="InterPro" id="IPR026123">
    <property type="entry name" value="STIL"/>
</dbReference>
<dbReference type="GO" id="GO:0007052">
    <property type="term" value="P:mitotic spindle organization"/>
    <property type="evidence" value="ECO:0007669"/>
    <property type="project" value="TreeGrafter"/>
</dbReference>
<feature type="domain" description="STIL N-terminal" evidence="2">
    <location>
        <begin position="8"/>
        <end position="213"/>
    </location>
</feature>
<feature type="compositionally biased region" description="Low complexity" evidence="1">
    <location>
        <begin position="1274"/>
        <end position="1288"/>
    </location>
</feature>
<gene>
    <name evidence="3" type="ORF">LSH36_145g06028</name>
</gene>
<dbReference type="GO" id="GO:0071539">
    <property type="term" value="P:protein localization to centrosome"/>
    <property type="evidence" value="ECO:0007669"/>
    <property type="project" value="TreeGrafter"/>
</dbReference>
<feature type="region of interest" description="Disordered" evidence="1">
    <location>
        <begin position="869"/>
        <end position="917"/>
    </location>
</feature>
<comment type="caution">
    <text evidence="3">The sequence shown here is derived from an EMBL/GenBank/DDBJ whole genome shotgun (WGS) entry which is preliminary data.</text>
</comment>
<feature type="region of interest" description="Disordered" evidence="1">
    <location>
        <begin position="1239"/>
        <end position="1328"/>
    </location>
</feature>
<dbReference type="Pfam" id="PF15253">
    <property type="entry name" value="STIL_N"/>
    <property type="match status" value="2"/>
</dbReference>
<dbReference type="PANTHER" id="PTHR15128">
    <property type="entry name" value="TAL1 SCL INTERRUPTING LOCUS"/>
    <property type="match status" value="1"/>
</dbReference>
<evidence type="ECO:0000313" key="3">
    <source>
        <dbReference type="EMBL" id="KAK2159841.1"/>
    </source>
</evidence>
<dbReference type="GO" id="GO:0005815">
    <property type="term" value="C:microtubule organizing center"/>
    <property type="evidence" value="ECO:0007669"/>
    <property type="project" value="TreeGrafter"/>
</dbReference>
<dbReference type="InterPro" id="IPR057731">
    <property type="entry name" value="STIL_N"/>
</dbReference>
<evidence type="ECO:0000259" key="2">
    <source>
        <dbReference type="Pfam" id="PF15253"/>
    </source>
</evidence>
<feature type="compositionally biased region" description="Polar residues" evidence="1">
    <location>
        <begin position="1034"/>
        <end position="1043"/>
    </location>
</feature>
<feature type="compositionally biased region" description="Basic and acidic residues" evidence="1">
    <location>
        <begin position="1248"/>
        <end position="1273"/>
    </location>
</feature>
<evidence type="ECO:0000313" key="4">
    <source>
        <dbReference type="Proteomes" id="UP001208570"/>
    </source>
</evidence>
<protein>
    <recommendedName>
        <fullName evidence="2">STIL N-terminal domain-containing protein</fullName>
    </recommendedName>
</protein>
<feature type="region of interest" description="Disordered" evidence="1">
    <location>
        <begin position="619"/>
        <end position="656"/>
    </location>
</feature>
<feature type="compositionally biased region" description="Basic and acidic residues" evidence="1">
    <location>
        <begin position="1045"/>
        <end position="1060"/>
    </location>
</feature>
<proteinExistence type="predicted"/>
<feature type="region of interest" description="Disordered" evidence="1">
    <location>
        <begin position="668"/>
        <end position="716"/>
    </location>
</feature>
<evidence type="ECO:0000256" key="1">
    <source>
        <dbReference type="SAM" id="MobiDB-lite"/>
    </source>
</evidence>
<feature type="compositionally biased region" description="Basic residues" evidence="1">
    <location>
        <begin position="1305"/>
        <end position="1317"/>
    </location>
</feature>
<dbReference type="PANTHER" id="PTHR15128:SF0">
    <property type="entry name" value="SCL-INTERRUPTING LOCUS PROTEIN"/>
    <property type="match status" value="1"/>
</dbReference>
<feature type="compositionally biased region" description="Low complexity" evidence="1">
    <location>
        <begin position="746"/>
        <end position="764"/>
    </location>
</feature>
<feature type="compositionally biased region" description="Polar residues" evidence="1">
    <location>
        <begin position="815"/>
        <end position="826"/>
    </location>
</feature>